<dbReference type="Pfam" id="PF26536">
    <property type="entry name" value="DSRM_REH2"/>
    <property type="match status" value="4"/>
</dbReference>
<evidence type="ECO:0000256" key="1">
    <source>
        <dbReference type="SAM" id="MobiDB-lite"/>
    </source>
</evidence>
<evidence type="ECO:0000313" key="3">
    <source>
        <dbReference type="EMBL" id="KPI90687.1"/>
    </source>
</evidence>
<sequence length="2244" mass="241471">MKRWSRLSCGCDWAAWIAPPHSNTKSFTAPSWSARRARAVFSVFPHQQGASSLCYSQRHYVTSSSYTTQQRSHSSAMPEDADDWSTIEVEVLKPEAVPASSSCTLHTTAETITRVETAHSSASPSTNTEAVQTIHAIDAYAKAKVMNFIRRQQQLPQGGGAAVSSSAASGGRSGSSGSCSGENGAASSSSSNTSIPGMEVREVQGAEGDSTQFHARWRLPLPTEYGERFGEGFAPTAKEAENVAAMHAERVIDALGFPLFLLSSKQRKHAEAARAAGRWAPMPVASTSGPASTVAEIVPPPETLSPPPLRLQHISARERQERQLHIDHVRFTPVEKGAFAPLSCTLTSPYFYDPASVRRIDAFLKVQRALLSRCLRFISLQRNHMSAAQQSRESHPPAQSNLFLAQLTLPLPPQFGIRVAMGRGPTKKDAATLACMHAELIIDAVGFALYPTNHKLQAVHAEECARVRRWCASPGDFNYRYSAVSPAPLELVEKLDESAAAAAASFGPVGHEGRRDDNVAGQRDRDTLKPGGKSCNGAGDDHHASKGLHTDSADIQVGTASSDSVESILLQHHHAIAAASRFSNEVSMRDYDNARLLLERYLEQFVGLASPASSSNPPSSELSPLRSLMFVEMLGQRDRPSYRATITVPLVEVAEQAGSTPTPAISNDSSVKPPLPYTQSFVAIGVSDAPHIAELAASLHALRTLASLNRLTLLRGNPAIIQAMESFAARGHLPLYNPALPMLSPATVSPEELPAAVRVMEGVIGRIAASGLSAKTKEARAQVFSPGVLVQPKKNIVRDTNSKVFRNILHRHMREDFLLKELQLARSRVPRLDWDTTADAQNRIVVAPDADPRTARQYFHTLSSVRNPDNEAALRIRDYLERHGKTRDMVSTTTRVRVSKEAPEEGYMFVTTLTLPLPELSRRHTREEEDAAAGGERERGIGAVSQEGEATPTPPISAQIPSSLAFPPAADSICHAEMKTLTAQGEAPTREDSVLLCDAHAELLLDALGVPLYDHPQLQCKHADTARALGRWAPLVRGALMAPASLRPFPPPLRKVTRESALWASVQRERCAAEAKARKEDSNCLGGAAAAADATVRALASTDGGDATAGGINDEALCNIARLRFVHPTEMFHNSVRYAVKYFTEKGLDFYRAVRQYKVSHPKYGVVHRAIVELPTPPMYGKRYAVGVADTKRGAFHLCSQHTVHILDHLNIPVHHTKAAQSRYAHRGAIKGQRVPLLSDGRAGANTPTPPGYYSLELSEAASEPPPVVPVCPTAEAAEEELVWKTYVRRCAAYRTRWATYVEKKALSAVPMPSAPRLQVPVEDAMLDIAESLPLEQQAGRLLREACSSAGLPNPLTDRVSFSNVKLAAGKRVFSTACPLYGTPYTMRGASGESGPESRLRAYMHGIQLVQCVARANSEIGVTARCAWAEGVYRHISVLDSLKGEITHHGRVWVLRMWSAMHSPPRALQVAVREESTTSCGAASAKDSPAAAGKALRASEEEEASPTETATPSFHGEDNNVFPAAVDGEQVELNLPLYHASVSIVECRREGVPKVVLKEVCVAAGLNGTAAVQGAVHRVFFHLQRTPTMQALHRFLSRQPQLHLPSLRTLRDPDKVVDQAKRLLLPSVATPTPSATDATMAKCTQRAAVPFAIVPPSMLSSGGKVFWTSSIYSTWPVEILACWVRAHSGTEESAPPSVELPCTLAQTFAAYGLVAKDNSLCGGGGSRSSHIHGARDRPSRLAGALVLLCRCLPSPSPPLPDAAFTASNTFTQDRTLPLQLAHVLLMGLLLDCVLWAARLVAMVVHAEETLEWYTKARLAPRLTPSQSFPEASLQATRASSTLWRRMSVDVVEAVLLSADPASPPLPASVESYALAVSKRLSCLSIVPLSRAKDASANRTNAESVNVEGHHRRIDATWPQQEEAPLTEVKVENSGVSVPTKRLSVQETQVLRSLLQCAVVASAAPQEIWVRSGSMEDAVRNLYEDSEEDAGVDDANEAVDSEGDAAGGALTSETVFVFQGRRSAPFAALCVDGMDLTRVDADSRHALSSMATCFAAFGCAVEPSAETKSADPAAAGLLHAAAATEMENGGAERSGAGTHAQDGAEEAVAKEEEGEGGEVQAVSTHPAFFTRVLGTCVTPLAAMVAGQDTVLPFTAYSRCSSEATTGASALRLVDEDLPMLMTAFQGTVPLLVHDSKSASALQQLAVHFRSRIMHLSPFTETERRLLCQLFSLPVEAVGDDGIADV</sequence>
<dbReference type="EMBL" id="LJSK01000002">
    <property type="protein sequence ID" value="KPI90687.1"/>
    <property type="molecule type" value="Genomic_DNA"/>
</dbReference>
<gene>
    <name evidence="3" type="ORF">ABL78_0123</name>
</gene>
<feature type="compositionally biased region" description="Basic and acidic residues" evidence="1">
    <location>
        <begin position="511"/>
        <end position="528"/>
    </location>
</feature>
<feature type="domain" description="REH2 DRSM" evidence="2">
    <location>
        <begin position="1154"/>
        <end position="1249"/>
    </location>
</feature>
<dbReference type="OMA" id="NERRFFT"/>
<feature type="region of interest" description="Disordered" evidence="1">
    <location>
        <begin position="506"/>
        <end position="548"/>
    </location>
</feature>
<feature type="compositionally biased region" description="Low complexity" evidence="1">
    <location>
        <begin position="1481"/>
        <end position="1495"/>
    </location>
</feature>
<organism evidence="3 4">
    <name type="scientific">Leptomonas seymouri</name>
    <dbReference type="NCBI Taxonomy" id="5684"/>
    <lineage>
        <taxon>Eukaryota</taxon>
        <taxon>Discoba</taxon>
        <taxon>Euglenozoa</taxon>
        <taxon>Kinetoplastea</taxon>
        <taxon>Metakinetoplastina</taxon>
        <taxon>Trypanosomatida</taxon>
        <taxon>Trypanosomatidae</taxon>
        <taxon>Leishmaniinae</taxon>
        <taxon>Leptomonas</taxon>
    </lineage>
</organism>
<comment type="caution">
    <text evidence="3">The sequence shown here is derived from an EMBL/GenBank/DDBJ whole genome shotgun (WGS) entry which is preliminary data.</text>
</comment>
<dbReference type="InterPro" id="IPR058737">
    <property type="entry name" value="DSRM_REH2"/>
</dbReference>
<keyword evidence="4" id="KW-1185">Reference proteome</keyword>
<dbReference type="OrthoDB" id="273195at2759"/>
<protein>
    <recommendedName>
        <fullName evidence="2">REH2 DRSM domain-containing protein</fullName>
    </recommendedName>
</protein>
<feature type="region of interest" description="Disordered" evidence="1">
    <location>
        <begin position="2085"/>
        <end position="2119"/>
    </location>
</feature>
<feature type="domain" description="REH2 DRSM" evidence="2">
    <location>
        <begin position="199"/>
        <end position="290"/>
    </location>
</feature>
<proteinExistence type="predicted"/>
<feature type="compositionally biased region" description="Basic and acidic residues" evidence="1">
    <location>
        <begin position="539"/>
        <end position="548"/>
    </location>
</feature>
<evidence type="ECO:0000313" key="4">
    <source>
        <dbReference type="Proteomes" id="UP000038009"/>
    </source>
</evidence>
<dbReference type="Proteomes" id="UP000038009">
    <property type="component" value="Unassembled WGS sequence"/>
</dbReference>
<name>A0A0N0P9G1_LEPSE</name>
<evidence type="ECO:0000259" key="2">
    <source>
        <dbReference type="Pfam" id="PF26536"/>
    </source>
</evidence>
<feature type="region of interest" description="Disordered" evidence="1">
    <location>
        <begin position="1479"/>
        <end position="1521"/>
    </location>
</feature>
<accession>A0A0N0P9G1</accession>
<dbReference type="PANTHER" id="PTHR42260:SF1">
    <property type="entry name" value="DRBM DOMAIN-CONTAINING PROTEIN"/>
    <property type="match status" value="1"/>
</dbReference>
<reference evidence="3 4" key="1">
    <citation type="journal article" date="2015" name="PLoS Pathog.">
        <title>Leptomonas seymouri: Adaptations to the Dixenous Life Cycle Analyzed by Genome Sequencing, Transcriptome Profiling and Co-infection with Leishmania donovani.</title>
        <authorList>
            <person name="Kraeva N."/>
            <person name="Butenko A."/>
            <person name="Hlavacova J."/>
            <person name="Kostygov A."/>
            <person name="Myskova J."/>
            <person name="Grybchuk D."/>
            <person name="Lestinova T."/>
            <person name="Votypka J."/>
            <person name="Volf P."/>
            <person name="Opperdoes F."/>
            <person name="Flegontov P."/>
            <person name="Lukes J."/>
            <person name="Yurchenko V."/>
        </authorList>
    </citation>
    <scope>NUCLEOTIDE SEQUENCE [LARGE SCALE GENOMIC DNA]</scope>
    <source>
        <strain evidence="3 4">ATCC 30220</strain>
    </source>
</reference>
<feature type="region of interest" description="Disordered" evidence="1">
    <location>
        <begin position="158"/>
        <end position="195"/>
    </location>
</feature>
<dbReference type="PANTHER" id="PTHR42260">
    <property type="entry name" value="DRBM DOMAIN-CONTAINING PROTEIN-RELATED"/>
    <property type="match status" value="1"/>
</dbReference>
<feature type="domain" description="REH2 DRSM" evidence="2">
    <location>
        <begin position="977"/>
        <end position="1041"/>
    </location>
</feature>
<feature type="domain" description="REH2 DRSM" evidence="2">
    <location>
        <begin position="368"/>
        <end position="484"/>
    </location>
</feature>
<dbReference type="VEuPathDB" id="TriTrypDB:Lsey_0002_0110"/>
<feature type="compositionally biased region" description="Low complexity" evidence="1">
    <location>
        <begin position="162"/>
        <end position="191"/>
    </location>
</feature>